<accession>A0A9D4U105</accession>
<reference evidence="1" key="1">
    <citation type="submission" date="2021-01" db="EMBL/GenBank/DDBJ databases">
        <title>Adiantum capillus-veneris genome.</title>
        <authorList>
            <person name="Fang Y."/>
            <person name="Liao Q."/>
        </authorList>
    </citation>
    <scope>NUCLEOTIDE SEQUENCE</scope>
    <source>
        <strain evidence="1">H3</strain>
        <tissue evidence="1">Leaf</tissue>
    </source>
</reference>
<evidence type="ECO:0000313" key="1">
    <source>
        <dbReference type="EMBL" id="KAI5059383.1"/>
    </source>
</evidence>
<proteinExistence type="predicted"/>
<keyword evidence="2" id="KW-1185">Reference proteome</keyword>
<sequence>MRARVAWGMRQNTFFPLSSAVGAALQPAWLAPISLFINTPTTNRAFAAVAAAILPPELSIWPHGEYPPPPMTIKCACQTAPPAPPSPFLALLSFSRSSCSQHHSFPLILLRRS</sequence>
<dbReference type="EMBL" id="JABFUD020000025">
    <property type="protein sequence ID" value="KAI5059383.1"/>
    <property type="molecule type" value="Genomic_DNA"/>
</dbReference>
<protein>
    <submittedName>
        <fullName evidence="1">Uncharacterized protein</fullName>
    </submittedName>
</protein>
<name>A0A9D4U105_ADICA</name>
<dbReference type="Proteomes" id="UP000886520">
    <property type="component" value="Chromosome 25"/>
</dbReference>
<comment type="caution">
    <text evidence="1">The sequence shown here is derived from an EMBL/GenBank/DDBJ whole genome shotgun (WGS) entry which is preliminary data.</text>
</comment>
<dbReference type="AlphaFoldDB" id="A0A9D4U105"/>
<evidence type="ECO:0000313" key="2">
    <source>
        <dbReference type="Proteomes" id="UP000886520"/>
    </source>
</evidence>
<organism evidence="1 2">
    <name type="scientific">Adiantum capillus-veneris</name>
    <name type="common">Maidenhair fern</name>
    <dbReference type="NCBI Taxonomy" id="13818"/>
    <lineage>
        <taxon>Eukaryota</taxon>
        <taxon>Viridiplantae</taxon>
        <taxon>Streptophyta</taxon>
        <taxon>Embryophyta</taxon>
        <taxon>Tracheophyta</taxon>
        <taxon>Polypodiopsida</taxon>
        <taxon>Polypodiidae</taxon>
        <taxon>Polypodiales</taxon>
        <taxon>Pteridineae</taxon>
        <taxon>Pteridaceae</taxon>
        <taxon>Vittarioideae</taxon>
        <taxon>Adiantum</taxon>
    </lineage>
</organism>
<gene>
    <name evidence="1" type="ORF">GOP47_0025702</name>
</gene>